<feature type="region of interest" description="Disordered" evidence="1">
    <location>
        <begin position="23"/>
        <end position="102"/>
    </location>
</feature>
<dbReference type="PROSITE" id="PS51257">
    <property type="entry name" value="PROKAR_LIPOPROTEIN"/>
    <property type="match status" value="1"/>
</dbReference>
<evidence type="ECO:0000256" key="2">
    <source>
        <dbReference type="SAM" id="SignalP"/>
    </source>
</evidence>
<organism evidence="3 4">
    <name type="scientific">Luteolibacter soli</name>
    <dbReference type="NCBI Taxonomy" id="3135280"/>
    <lineage>
        <taxon>Bacteria</taxon>
        <taxon>Pseudomonadati</taxon>
        <taxon>Verrucomicrobiota</taxon>
        <taxon>Verrucomicrobiia</taxon>
        <taxon>Verrucomicrobiales</taxon>
        <taxon>Verrucomicrobiaceae</taxon>
        <taxon>Luteolibacter</taxon>
    </lineage>
</organism>
<gene>
    <name evidence="3" type="ORF">WKV53_23990</name>
</gene>
<evidence type="ECO:0000313" key="3">
    <source>
        <dbReference type="EMBL" id="MEK7953598.1"/>
    </source>
</evidence>
<sequence length="102" mass="10361">MTKPVCCLLIALGLAACAKKDVVVDQPPPTEGTAKPVNKPRPDPGETPAVPPNKLVNSQSGMMVPPLENTLPTRNDMTATAPVGPGGGGVIATPPTADKRGE</sequence>
<feature type="chain" id="PRO_5046788077" description="Lipoprotein" evidence="2">
    <location>
        <begin position="19"/>
        <end position="102"/>
    </location>
</feature>
<protein>
    <recommendedName>
        <fullName evidence="5">Lipoprotein</fullName>
    </recommendedName>
</protein>
<evidence type="ECO:0008006" key="5">
    <source>
        <dbReference type="Google" id="ProtNLM"/>
    </source>
</evidence>
<evidence type="ECO:0000313" key="4">
    <source>
        <dbReference type="Proteomes" id="UP001371305"/>
    </source>
</evidence>
<feature type="signal peptide" evidence="2">
    <location>
        <begin position="1"/>
        <end position="18"/>
    </location>
</feature>
<reference evidence="3 4" key="1">
    <citation type="submission" date="2024-04" db="EMBL/GenBank/DDBJ databases">
        <title>Luteolibacter sp. isolated from soil.</title>
        <authorList>
            <person name="An J."/>
        </authorList>
    </citation>
    <scope>NUCLEOTIDE SEQUENCE [LARGE SCALE GENOMIC DNA]</scope>
    <source>
        <strain evidence="3 4">Y139</strain>
    </source>
</reference>
<keyword evidence="2" id="KW-0732">Signal</keyword>
<dbReference type="EMBL" id="JBBUKT010000012">
    <property type="protein sequence ID" value="MEK7953598.1"/>
    <property type="molecule type" value="Genomic_DNA"/>
</dbReference>
<accession>A0ABU9B1F7</accession>
<comment type="caution">
    <text evidence="3">The sequence shown here is derived from an EMBL/GenBank/DDBJ whole genome shotgun (WGS) entry which is preliminary data.</text>
</comment>
<name>A0ABU9B1F7_9BACT</name>
<dbReference type="Proteomes" id="UP001371305">
    <property type="component" value="Unassembled WGS sequence"/>
</dbReference>
<dbReference type="RefSeq" id="WP_341407364.1">
    <property type="nucleotide sequence ID" value="NZ_JBBUKT010000012.1"/>
</dbReference>
<proteinExistence type="predicted"/>
<evidence type="ECO:0000256" key="1">
    <source>
        <dbReference type="SAM" id="MobiDB-lite"/>
    </source>
</evidence>
<keyword evidence="4" id="KW-1185">Reference proteome</keyword>